<evidence type="ECO:0000313" key="1">
    <source>
        <dbReference type="EMBL" id="NIK60560.1"/>
    </source>
</evidence>
<reference evidence="1 2" key="1">
    <citation type="submission" date="2020-03" db="EMBL/GenBank/DDBJ databases">
        <title>Sequencing the genomes of 1000 actinobacteria strains.</title>
        <authorList>
            <person name="Klenk H.-P."/>
        </authorList>
    </citation>
    <scope>NUCLEOTIDE SEQUENCE [LARGE SCALE GENOMIC DNA]</scope>
    <source>
        <strain evidence="1 2">DSM 45490</strain>
    </source>
</reference>
<name>A0A7X6A433_9ACTN</name>
<accession>A0A7X6A433</accession>
<organism evidence="1 2">
    <name type="scientific">Kribbella shirazensis</name>
    <dbReference type="NCBI Taxonomy" id="1105143"/>
    <lineage>
        <taxon>Bacteria</taxon>
        <taxon>Bacillati</taxon>
        <taxon>Actinomycetota</taxon>
        <taxon>Actinomycetes</taxon>
        <taxon>Propionibacteriales</taxon>
        <taxon>Kribbellaceae</taxon>
        <taxon>Kribbella</taxon>
    </lineage>
</organism>
<dbReference type="Proteomes" id="UP000555407">
    <property type="component" value="Unassembled WGS sequence"/>
</dbReference>
<comment type="caution">
    <text evidence="1">The sequence shown here is derived from an EMBL/GenBank/DDBJ whole genome shotgun (WGS) entry which is preliminary data.</text>
</comment>
<dbReference type="AlphaFoldDB" id="A0A7X6A433"/>
<protein>
    <submittedName>
        <fullName evidence="1">Uncharacterized protein</fullName>
    </submittedName>
</protein>
<sequence length="96" mass="9790">MLAVDRLVGAGAGVDQGAEELGVLVGEVAAELHSAVSGGEGERFARVRLVFLWLGAVGVEDVPHPVTGLTQFAGGQVPGELHELLLSGVAIGDRHV</sequence>
<evidence type="ECO:0000313" key="2">
    <source>
        <dbReference type="Proteomes" id="UP000555407"/>
    </source>
</evidence>
<proteinExistence type="predicted"/>
<gene>
    <name evidence="1" type="ORF">BJY22_006277</name>
</gene>
<dbReference type="EMBL" id="JAASRO010000001">
    <property type="protein sequence ID" value="NIK60560.1"/>
    <property type="molecule type" value="Genomic_DNA"/>
</dbReference>
<keyword evidence="2" id="KW-1185">Reference proteome</keyword>